<dbReference type="SUPFAM" id="SSF55486">
    <property type="entry name" value="Metalloproteases ('zincins'), catalytic domain"/>
    <property type="match status" value="1"/>
</dbReference>
<protein>
    <submittedName>
        <fullName evidence="1">Membrane protein involved in colicin uptake</fullName>
    </submittedName>
</protein>
<proteinExistence type="predicted"/>
<dbReference type="Gene3D" id="3.40.390.10">
    <property type="entry name" value="Collagenase (Catalytic Domain)"/>
    <property type="match status" value="1"/>
</dbReference>
<gene>
    <name evidence="1" type="ORF">RINTU1_29940</name>
</gene>
<reference evidence="1 2" key="1">
    <citation type="submission" date="2020-06" db="EMBL/GenBank/DDBJ databases">
        <title>The genome sequence of Candidatus Regiella insecticola strain Tut.</title>
        <authorList>
            <person name="Nikoh N."/>
            <person name="Tsuchida T."/>
            <person name="Koga R."/>
            <person name="Oshima K."/>
            <person name="Hattori M."/>
            <person name="Fukatsu T."/>
        </authorList>
    </citation>
    <scope>NUCLEOTIDE SEQUENCE [LARGE SCALE GENOMIC DNA]</scope>
    <source>
        <strain evidence="1 2">Tut</strain>
    </source>
</reference>
<sequence>MNHVDSLAKELLKESVQWKKSFGQERELTFKYLTPDYHGSAYHSDDQYYTNLSPFTVQQREITQSILDEIADLTGLRFRLVGSDDASNLTFKRVA</sequence>
<organism evidence="1 2">
    <name type="scientific">Candidatus Regiella insecticola</name>
    <dbReference type="NCBI Taxonomy" id="138073"/>
    <lineage>
        <taxon>Bacteria</taxon>
        <taxon>Pseudomonadati</taxon>
        <taxon>Pseudomonadota</taxon>
        <taxon>Gammaproteobacteria</taxon>
        <taxon>Enterobacterales</taxon>
        <taxon>Enterobacteriaceae</taxon>
        <taxon>aphid secondary symbionts</taxon>
        <taxon>Candidatus Regiella</taxon>
    </lineage>
</organism>
<evidence type="ECO:0000313" key="1">
    <source>
        <dbReference type="EMBL" id="GFN47108.1"/>
    </source>
</evidence>
<dbReference type="GO" id="GO:0008237">
    <property type="term" value="F:metallopeptidase activity"/>
    <property type="evidence" value="ECO:0007669"/>
    <property type="project" value="InterPro"/>
</dbReference>
<dbReference type="EMBL" id="BLXO01000007">
    <property type="protein sequence ID" value="GFN47108.1"/>
    <property type="molecule type" value="Genomic_DNA"/>
</dbReference>
<dbReference type="AlphaFoldDB" id="A0A6L2ZSF5"/>
<comment type="caution">
    <text evidence="1">The sequence shown here is derived from an EMBL/GenBank/DDBJ whole genome shotgun (WGS) entry which is preliminary data.</text>
</comment>
<dbReference type="RefSeq" id="WP_176488635.1">
    <property type="nucleotide sequence ID" value="NZ_BLXO01000007.1"/>
</dbReference>
<dbReference type="Proteomes" id="UP000504714">
    <property type="component" value="Unassembled WGS sequence"/>
</dbReference>
<accession>A0A6L2ZSF5</accession>
<dbReference type="InterPro" id="IPR024079">
    <property type="entry name" value="MetalloPept_cat_dom_sf"/>
</dbReference>
<name>A0A6L2ZSF5_9ENTR</name>
<evidence type="ECO:0000313" key="2">
    <source>
        <dbReference type="Proteomes" id="UP000504714"/>
    </source>
</evidence>